<dbReference type="AlphaFoldDB" id="A0AA39WZ25"/>
<dbReference type="SUPFAM" id="SSF48403">
    <property type="entry name" value="Ankyrin repeat"/>
    <property type="match status" value="1"/>
</dbReference>
<name>A0AA39WZ25_9PEZI</name>
<gene>
    <name evidence="2" type="ORF">B0T14DRAFT_565564</name>
</gene>
<accession>A0AA39WZ25</accession>
<sequence length="628" mass="73540">MATRKMMHITELPTEILQEILFEVCKLYHHESKPYQRLRKAFRLKLVCKRFQETLQPALFESRMADFNDDTAYGTIEALPVTTHRYGRDKFLHDYIVYHTRTERDPLRGRFVDLRRVAEAYSAETGTDVDVCIDKFAWLILDRAAHAPGQRSDERVDNFQSYTWQRIQWSTYGARRDHCFNESTGAENKFELNINLLSAAAYFNNFPLAKRLLAEGYSPTTHNELLPAPTETAAFAGNAKMLSLLQENLPEFKDLGDGEPFRYRSKVHYSSLLGAAYRGDLEMVKLALHPPSRAKPSETKILDQRYGRVDRESLVGYFIRHAIFNTRDWDVYKYLVSAFREKDRKWGLDDRYNLGDRYNILRANVKRGNTDFVRRLVFEEGYLEQMKKHGVDYLRYAIRHCHDDMVDLIIDECGIVADWWPYDHGSWYFSYYDNLIAVAAKTGSLSLLKKLLQKGARVDQDRVILWHMGFCQALSLEHFDMARYLLTLQNPTRRWKRDMLGNDYPSKIDFWSVRWPYIYTIPNFPSIPRFLEEIWGEELRQPAPKFPRHPKKTRKDEPGSGNMDLEDVLEEVDFGTSFVPWKISGHDFNDEHWVGGGLDPEGFLEHRTLTDDLDEQFGELDLGSTFDC</sequence>
<dbReference type="Gene3D" id="1.25.40.20">
    <property type="entry name" value="Ankyrin repeat-containing domain"/>
    <property type="match status" value="1"/>
</dbReference>
<protein>
    <submittedName>
        <fullName evidence="2">Uncharacterized protein</fullName>
    </submittedName>
</protein>
<dbReference type="InterPro" id="IPR036770">
    <property type="entry name" value="Ankyrin_rpt-contain_sf"/>
</dbReference>
<reference evidence="2" key="1">
    <citation type="submission" date="2023-06" db="EMBL/GenBank/DDBJ databases">
        <title>Genome-scale phylogeny and comparative genomics of the fungal order Sordariales.</title>
        <authorList>
            <consortium name="Lawrence Berkeley National Laboratory"/>
            <person name="Hensen N."/>
            <person name="Bonometti L."/>
            <person name="Westerberg I."/>
            <person name="Brannstrom I.O."/>
            <person name="Guillou S."/>
            <person name="Cros-Aarteil S."/>
            <person name="Calhoun S."/>
            <person name="Haridas S."/>
            <person name="Kuo A."/>
            <person name="Mondo S."/>
            <person name="Pangilinan J."/>
            <person name="Riley R."/>
            <person name="Labutti K."/>
            <person name="Andreopoulos B."/>
            <person name="Lipzen A."/>
            <person name="Chen C."/>
            <person name="Yanf M."/>
            <person name="Daum C."/>
            <person name="Ng V."/>
            <person name="Clum A."/>
            <person name="Steindorff A."/>
            <person name="Ohm R."/>
            <person name="Martin F."/>
            <person name="Silar P."/>
            <person name="Natvig D."/>
            <person name="Lalanne C."/>
            <person name="Gautier V."/>
            <person name="Ament-Velasquez S.L."/>
            <person name="Kruys A."/>
            <person name="Hutchinson M.I."/>
            <person name="Powell A.J."/>
            <person name="Barry K."/>
            <person name="Miller A.N."/>
            <person name="Grigoriev I.V."/>
            <person name="Debuchy R."/>
            <person name="Gladieux P."/>
            <person name="Thoren M.H."/>
            <person name="Johannesson H."/>
        </authorList>
    </citation>
    <scope>NUCLEOTIDE SEQUENCE</scope>
    <source>
        <strain evidence="2">CBS 606.72</strain>
    </source>
</reference>
<dbReference type="Proteomes" id="UP001175000">
    <property type="component" value="Unassembled WGS sequence"/>
</dbReference>
<proteinExistence type="predicted"/>
<comment type="caution">
    <text evidence="2">The sequence shown here is derived from an EMBL/GenBank/DDBJ whole genome shotgun (WGS) entry which is preliminary data.</text>
</comment>
<evidence type="ECO:0000256" key="1">
    <source>
        <dbReference type="SAM" id="MobiDB-lite"/>
    </source>
</evidence>
<dbReference type="SMART" id="SM00248">
    <property type="entry name" value="ANK"/>
    <property type="match status" value="3"/>
</dbReference>
<evidence type="ECO:0000313" key="2">
    <source>
        <dbReference type="EMBL" id="KAK0624279.1"/>
    </source>
</evidence>
<keyword evidence="3" id="KW-1185">Reference proteome</keyword>
<organism evidence="2 3">
    <name type="scientific">Immersiella caudata</name>
    <dbReference type="NCBI Taxonomy" id="314043"/>
    <lineage>
        <taxon>Eukaryota</taxon>
        <taxon>Fungi</taxon>
        <taxon>Dikarya</taxon>
        <taxon>Ascomycota</taxon>
        <taxon>Pezizomycotina</taxon>
        <taxon>Sordariomycetes</taxon>
        <taxon>Sordariomycetidae</taxon>
        <taxon>Sordariales</taxon>
        <taxon>Lasiosphaeriaceae</taxon>
        <taxon>Immersiella</taxon>
    </lineage>
</organism>
<dbReference type="InterPro" id="IPR002110">
    <property type="entry name" value="Ankyrin_rpt"/>
</dbReference>
<feature type="region of interest" description="Disordered" evidence="1">
    <location>
        <begin position="542"/>
        <end position="564"/>
    </location>
</feature>
<evidence type="ECO:0000313" key="3">
    <source>
        <dbReference type="Proteomes" id="UP001175000"/>
    </source>
</evidence>
<dbReference type="EMBL" id="JAULSU010000003">
    <property type="protein sequence ID" value="KAK0624279.1"/>
    <property type="molecule type" value="Genomic_DNA"/>
</dbReference>